<dbReference type="OrthoDB" id="3539217at2"/>
<dbReference type="AlphaFoldDB" id="A0A4U3MPA7"/>
<comment type="caution">
    <text evidence="2">The sequence shown here is derived from an EMBL/GenBank/DDBJ whole genome shotgun (WGS) entry which is preliminary data.</text>
</comment>
<accession>A0A4U3MPA7</accession>
<keyword evidence="1" id="KW-0812">Transmembrane</keyword>
<dbReference type="Proteomes" id="UP000308705">
    <property type="component" value="Unassembled WGS sequence"/>
</dbReference>
<dbReference type="RefSeq" id="WP_137246037.1">
    <property type="nucleotide sequence ID" value="NZ_SZQA01000003.1"/>
</dbReference>
<feature type="transmembrane region" description="Helical" evidence="1">
    <location>
        <begin position="6"/>
        <end position="23"/>
    </location>
</feature>
<sequence length="155" mass="16955">MTRWTAAVGLTTVVVLVIGGFLMKKPRDALIAEGLADLEHALGRAVEVVRPTAPPERENSPWPCRTERQSAFSVDIDLKSADPRAAVTAPLAFWRKERLRVEADRPADPDRPWAVVGGRLIEISIHGFPDRGTVWIGGNTICLNGEVPGAWRSVL</sequence>
<reference evidence="2 3" key="1">
    <citation type="submission" date="2019-04" db="EMBL/GenBank/DDBJ databases">
        <title>Herbidospora sp. NEAU-GS14.nov., a novel actinomycete isolated from soil.</title>
        <authorList>
            <person name="Han L."/>
        </authorList>
    </citation>
    <scope>NUCLEOTIDE SEQUENCE [LARGE SCALE GENOMIC DNA]</scope>
    <source>
        <strain evidence="2 3">NEAU-GS14</strain>
    </source>
</reference>
<keyword evidence="1" id="KW-0472">Membrane</keyword>
<name>A0A4U3MPA7_9ACTN</name>
<evidence type="ECO:0000313" key="3">
    <source>
        <dbReference type="Proteomes" id="UP000308705"/>
    </source>
</evidence>
<keyword evidence="1" id="KW-1133">Transmembrane helix</keyword>
<dbReference type="EMBL" id="SZQA01000003">
    <property type="protein sequence ID" value="TKK90572.1"/>
    <property type="molecule type" value="Genomic_DNA"/>
</dbReference>
<evidence type="ECO:0000313" key="2">
    <source>
        <dbReference type="EMBL" id="TKK90572.1"/>
    </source>
</evidence>
<keyword evidence="3" id="KW-1185">Reference proteome</keyword>
<gene>
    <name evidence="2" type="ORF">FDA94_06160</name>
</gene>
<organism evidence="2 3">
    <name type="scientific">Herbidospora galbida</name>
    <dbReference type="NCBI Taxonomy" id="2575442"/>
    <lineage>
        <taxon>Bacteria</taxon>
        <taxon>Bacillati</taxon>
        <taxon>Actinomycetota</taxon>
        <taxon>Actinomycetes</taxon>
        <taxon>Streptosporangiales</taxon>
        <taxon>Streptosporangiaceae</taxon>
        <taxon>Herbidospora</taxon>
    </lineage>
</organism>
<protein>
    <submittedName>
        <fullName evidence="2">Uncharacterized protein</fullName>
    </submittedName>
</protein>
<proteinExistence type="predicted"/>
<evidence type="ECO:0000256" key="1">
    <source>
        <dbReference type="SAM" id="Phobius"/>
    </source>
</evidence>